<comment type="function">
    <text evidence="2">Antitoxin component of a type II toxin-antitoxin (TA) system.</text>
</comment>
<sequence>MTQSVGAFEAKTKFSELLDRVEKGEEVIITRRGKPVARLTLPVAVRAEKKATVDDLLAIGRSIDHLVEGEFTSADVNAILYDEDGLSR</sequence>
<accession>A0A1G6CD33</accession>
<proteinExistence type="inferred from homology"/>
<organism evidence="3 4">
    <name type="scientific">Bauldia litoralis</name>
    <dbReference type="NCBI Taxonomy" id="665467"/>
    <lineage>
        <taxon>Bacteria</taxon>
        <taxon>Pseudomonadati</taxon>
        <taxon>Pseudomonadota</taxon>
        <taxon>Alphaproteobacteria</taxon>
        <taxon>Hyphomicrobiales</taxon>
        <taxon>Kaistiaceae</taxon>
        <taxon>Bauldia</taxon>
    </lineage>
</organism>
<dbReference type="InterPro" id="IPR051416">
    <property type="entry name" value="phD-YefM_TA_antitoxins"/>
</dbReference>
<dbReference type="PANTHER" id="PTHR35377:SF8">
    <property type="entry name" value="ANTITOXIN VAPB22"/>
    <property type="match status" value="1"/>
</dbReference>
<dbReference type="EMBL" id="FMXQ01000004">
    <property type="protein sequence ID" value="SDB30753.1"/>
    <property type="molecule type" value="Genomic_DNA"/>
</dbReference>
<protein>
    <recommendedName>
        <fullName evidence="2">Antitoxin</fullName>
    </recommendedName>
</protein>
<evidence type="ECO:0000313" key="4">
    <source>
        <dbReference type="Proteomes" id="UP000199071"/>
    </source>
</evidence>
<dbReference type="InterPro" id="IPR036165">
    <property type="entry name" value="YefM-like_sf"/>
</dbReference>
<dbReference type="AlphaFoldDB" id="A0A1G6CD33"/>
<dbReference type="RefSeq" id="WP_090876785.1">
    <property type="nucleotide sequence ID" value="NZ_FMXQ01000004.1"/>
</dbReference>
<reference evidence="3 4" key="1">
    <citation type="submission" date="2016-10" db="EMBL/GenBank/DDBJ databases">
        <authorList>
            <person name="de Groot N.N."/>
        </authorList>
    </citation>
    <scope>NUCLEOTIDE SEQUENCE [LARGE SCALE GENOMIC DNA]</scope>
    <source>
        <strain evidence="3 4">ATCC 35022</strain>
    </source>
</reference>
<dbReference type="PANTHER" id="PTHR35377">
    <property type="entry name" value="ANTITOXIN VAPB49-RELATED-RELATED"/>
    <property type="match status" value="1"/>
</dbReference>
<dbReference type="NCBIfam" id="TIGR01552">
    <property type="entry name" value="phd_fam"/>
    <property type="match status" value="1"/>
</dbReference>
<gene>
    <name evidence="3" type="ORF">SAMN02982931_02335</name>
</gene>
<dbReference type="Gene3D" id="3.40.1620.10">
    <property type="entry name" value="YefM-like domain"/>
    <property type="match status" value="1"/>
</dbReference>
<evidence type="ECO:0000313" key="3">
    <source>
        <dbReference type="EMBL" id="SDB30753.1"/>
    </source>
</evidence>
<dbReference type="Pfam" id="PF02604">
    <property type="entry name" value="PhdYeFM_antitox"/>
    <property type="match status" value="1"/>
</dbReference>
<dbReference type="Proteomes" id="UP000199071">
    <property type="component" value="Unassembled WGS sequence"/>
</dbReference>
<dbReference type="OrthoDB" id="9800503at2"/>
<name>A0A1G6CD33_9HYPH</name>
<dbReference type="SUPFAM" id="SSF143120">
    <property type="entry name" value="YefM-like"/>
    <property type="match status" value="1"/>
</dbReference>
<comment type="similarity">
    <text evidence="1 2">Belongs to the phD/YefM antitoxin family.</text>
</comment>
<dbReference type="InterPro" id="IPR006442">
    <property type="entry name" value="Antitoxin_Phd/YefM"/>
</dbReference>
<keyword evidence="4" id="KW-1185">Reference proteome</keyword>
<evidence type="ECO:0000256" key="1">
    <source>
        <dbReference type="ARBA" id="ARBA00009981"/>
    </source>
</evidence>
<evidence type="ECO:0000256" key="2">
    <source>
        <dbReference type="RuleBase" id="RU362080"/>
    </source>
</evidence>
<dbReference type="STRING" id="665467.SAMN02982931_02335"/>